<dbReference type="EMBL" id="JAJTVO010000001">
    <property type="protein sequence ID" value="MCE4120666.1"/>
    <property type="molecule type" value="Genomic_DNA"/>
</dbReference>
<evidence type="ECO:0000313" key="1">
    <source>
        <dbReference type="EMBL" id="MCE4120666.1"/>
    </source>
</evidence>
<sequence length="61" mass="7124">MKTYLVADSGYYKEQQSNIVENICPNFREHEEKRLAENVPLSHGIARYRTTDKTGFRIFAS</sequence>
<accession>A0AAW4YE01</accession>
<dbReference type="Proteomes" id="UP001200307">
    <property type="component" value="Unassembled WGS sequence"/>
</dbReference>
<evidence type="ECO:0000313" key="2">
    <source>
        <dbReference type="Proteomes" id="UP001200307"/>
    </source>
</evidence>
<protein>
    <submittedName>
        <fullName evidence="1">Uncharacterized protein</fullName>
    </submittedName>
</protein>
<reference evidence="1" key="1">
    <citation type="submission" date="2021-12" db="EMBL/GenBank/DDBJ databases">
        <authorList>
            <person name="Lv X."/>
        </authorList>
    </citation>
    <scope>NUCLEOTIDE SEQUENCE</scope>
    <source>
        <strain evidence="1">HF2106</strain>
    </source>
</reference>
<dbReference type="AlphaFoldDB" id="A0AAW4YE01"/>
<comment type="caution">
    <text evidence="1">The sequence shown here is derived from an EMBL/GenBank/DDBJ whole genome shotgun (WGS) entry which is preliminary data.</text>
</comment>
<dbReference type="RefSeq" id="WP_233338336.1">
    <property type="nucleotide sequence ID" value="NZ_JAJTVO010000001.1"/>
</dbReference>
<proteinExistence type="predicted"/>
<name>A0AAW4YE01_9BACT</name>
<gene>
    <name evidence="1" type="ORF">LYY06_00110</name>
</gene>
<organism evidence="1 2">
    <name type="scientific">Segatella copri</name>
    <dbReference type="NCBI Taxonomy" id="165179"/>
    <lineage>
        <taxon>Bacteria</taxon>
        <taxon>Pseudomonadati</taxon>
        <taxon>Bacteroidota</taxon>
        <taxon>Bacteroidia</taxon>
        <taxon>Bacteroidales</taxon>
        <taxon>Prevotellaceae</taxon>
        <taxon>Segatella</taxon>
    </lineage>
</organism>